<sequence>VAVLYPGFSAVFNCLTGVEHTVFVLVMPLIEFLTKQSIVHVAGSFYEYVGPMLVFSGDLFNIYYVAIRMQTSKSLTTTLIIMAMDGIHVMLSLRAIFDRKKRSHSAAPDIDQLKHYLRDLPSQLRKLFQQLDSSHPCSRQIRLLAPFPLPLSDESRTFMNELART</sequence>
<dbReference type="Proteomes" id="UP000002640">
    <property type="component" value="Unassembled WGS sequence"/>
</dbReference>
<name>G4Z2T6_PHYSP</name>
<feature type="transmembrane region" description="Helical" evidence="1">
    <location>
        <begin position="45"/>
        <end position="66"/>
    </location>
</feature>
<evidence type="ECO:0000313" key="3">
    <source>
        <dbReference type="Proteomes" id="UP000002640"/>
    </source>
</evidence>
<reference evidence="2 3" key="1">
    <citation type="journal article" date="2006" name="Science">
        <title>Phytophthora genome sequences uncover evolutionary origins and mechanisms of pathogenesis.</title>
        <authorList>
            <person name="Tyler B.M."/>
            <person name="Tripathy S."/>
            <person name="Zhang X."/>
            <person name="Dehal P."/>
            <person name="Jiang R.H."/>
            <person name="Aerts A."/>
            <person name="Arredondo F.D."/>
            <person name="Baxter L."/>
            <person name="Bensasson D."/>
            <person name="Beynon J.L."/>
            <person name="Chapman J."/>
            <person name="Damasceno C.M."/>
            <person name="Dorrance A.E."/>
            <person name="Dou D."/>
            <person name="Dickerman A.W."/>
            <person name="Dubchak I.L."/>
            <person name="Garbelotto M."/>
            <person name="Gijzen M."/>
            <person name="Gordon S.G."/>
            <person name="Govers F."/>
            <person name="Grunwald N.J."/>
            <person name="Huang W."/>
            <person name="Ivors K.L."/>
            <person name="Jones R.W."/>
            <person name="Kamoun S."/>
            <person name="Krampis K."/>
            <person name="Lamour K.H."/>
            <person name="Lee M.K."/>
            <person name="McDonald W.H."/>
            <person name="Medina M."/>
            <person name="Meijer H.J."/>
            <person name="Nordberg E.K."/>
            <person name="Maclean D.J."/>
            <person name="Ospina-Giraldo M.D."/>
            <person name="Morris P.F."/>
            <person name="Phuntumart V."/>
            <person name="Putnam N.H."/>
            <person name="Rash S."/>
            <person name="Rose J.K."/>
            <person name="Sakihama Y."/>
            <person name="Salamov A.A."/>
            <person name="Savidor A."/>
            <person name="Scheuring C.F."/>
            <person name="Smith B.M."/>
            <person name="Sobral B.W."/>
            <person name="Terry A."/>
            <person name="Torto-Alalibo T.A."/>
            <person name="Win J."/>
            <person name="Xu Z."/>
            <person name="Zhang H."/>
            <person name="Grigoriev I.V."/>
            <person name="Rokhsar D.S."/>
            <person name="Boore J.L."/>
        </authorList>
    </citation>
    <scope>NUCLEOTIDE SEQUENCE [LARGE SCALE GENOMIC DNA]</scope>
    <source>
        <strain evidence="2 3">P6497</strain>
    </source>
</reference>
<feature type="transmembrane region" description="Helical" evidence="1">
    <location>
        <begin position="6"/>
        <end position="33"/>
    </location>
</feature>
<dbReference type="EMBL" id="JH159153">
    <property type="protein sequence ID" value="EGZ22211.1"/>
    <property type="molecule type" value="Genomic_DNA"/>
</dbReference>
<feature type="non-terminal residue" evidence="2">
    <location>
        <position position="1"/>
    </location>
</feature>
<evidence type="ECO:0000313" key="2">
    <source>
        <dbReference type="EMBL" id="EGZ22211.1"/>
    </source>
</evidence>
<organism evidence="2 3">
    <name type="scientific">Phytophthora sojae (strain P6497)</name>
    <name type="common">Soybean stem and root rot agent</name>
    <name type="synonym">Phytophthora megasperma f. sp. glycines</name>
    <dbReference type="NCBI Taxonomy" id="1094619"/>
    <lineage>
        <taxon>Eukaryota</taxon>
        <taxon>Sar</taxon>
        <taxon>Stramenopiles</taxon>
        <taxon>Oomycota</taxon>
        <taxon>Peronosporomycetes</taxon>
        <taxon>Peronosporales</taxon>
        <taxon>Peronosporaceae</taxon>
        <taxon>Phytophthora</taxon>
    </lineage>
</organism>
<proteinExistence type="predicted"/>
<keyword evidence="1" id="KW-0812">Transmembrane</keyword>
<feature type="transmembrane region" description="Helical" evidence="1">
    <location>
        <begin position="78"/>
        <end position="97"/>
    </location>
</feature>
<keyword evidence="1" id="KW-1133">Transmembrane helix</keyword>
<keyword evidence="1" id="KW-0472">Membrane</keyword>
<keyword evidence="3" id="KW-1185">Reference proteome</keyword>
<feature type="non-terminal residue" evidence="2">
    <location>
        <position position="165"/>
    </location>
</feature>
<protein>
    <submittedName>
        <fullName evidence="2">Uncharacterized protein</fullName>
    </submittedName>
</protein>
<gene>
    <name evidence="2" type="ORF">PHYSODRAFT_378673</name>
</gene>
<dbReference type="KEGG" id="psoj:PHYSODRAFT_378673"/>
<dbReference type="GeneID" id="20650631"/>
<accession>G4Z2T6</accession>
<dbReference type="RefSeq" id="XP_009524928.1">
    <property type="nucleotide sequence ID" value="XM_009526633.1"/>
</dbReference>
<dbReference type="AlphaFoldDB" id="G4Z2T6"/>
<dbReference type="InParanoid" id="G4Z2T6"/>
<evidence type="ECO:0000256" key="1">
    <source>
        <dbReference type="SAM" id="Phobius"/>
    </source>
</evidence>